<proteinExistence type="predicted"/>
<dbReference type="EMBL" id="OU466858">
    <property type="protein sequence ID" value="CAH2046199.1"/>
    <property type="molecule type" value="Genomic_DNA"/>
</dbReference>
<organism evidence="11 12">
    <name type="scientific">Thlaspi arvense</name>
    <name type="common">Field penny-cress</name>
    <dbReference type="NCBI Taxonomy" id="13288"/>
    <lineage>
        <taxon>Eukaryota</taxon>
        <taxon>Viridiplantae</taxon>
        <taxon>Streptophyta</taxon>
        <taxon>Embryophyta</taxon>
        <taxon>Tracheophyta</taxon>
        <taxon>Spermatophyta</taxon>
        <taxon>Magnoliopsida</taxon>
        <taxon>eudicotyledons</taxon>
        <taxon>Gunneridae</taxon>
        <taxon>Pentapetalae</taxon>
        <taxon>rosids</taxon>
        <taxon>malvids</taxon>
        <taxon>Brassicales</taxon>
        <taxon>Brassicaceae</taxon>
        <taxon>Thlaspideae</taxon>
        <taxon>Thlaspi</taxon>
    </lineage>
</organism>
<dbReference type="PANTHER" id="PTHR46136">
    <property type="entry name" value="TRANSCRIPTION FACTOR GTE8"/>
    <property type="match status" value="1"/>
</dbReference>
<dbReference type="InterPro" id="IPR036427">
    <property type="entry name" value="Bromodomain-like_sf"/>
</dbReference>
<dbReference type="InterPro" id="IPR001487">
    <property type="entry name" value="Bromodomain"/>
</dbReference>
<dbReference type="GO" id="GO:0005634">
    <property type="term" value="C:nucleus"/>
    <property type="evidence" value="ECO:0007669"/>
    <property type="project" value="UniProtKB-SubCell"/>
</dbReference>
<evidence type="ECO:0000256" key="8">
    <source>
        <dbReference type="SAM" id="Coils"/>
    </source>
</evidence>
<evidence type="ECO:0000256" key="2">
    <source>
        <dbReference type="ARBA" id="ARBA00023015"/>
    </source>
</evidence>
<keyword evidence="6" id="KW-0539">Nucleus</keyword>
<dbReference type="Pfam" id="PF00439">
    <property type="entry name" value="Bromodomain"/>
    <property type="match status" value="1"/>
</dbReference>
<sequence>MVAVKKLRIKFGPEESVKTFQKFPDINNCSNAKKVEKPISEDVTKAANQSRKRGPDELEEVQASKKQKLDRDLASQCLKLLRLLSDHEFGWLFCEPVDPVKLRIPDYFSVISKPMDLGTIKSRLLKNVYGSADEFAADVRLTFSNAMLYNPPGNSVHTVSKEIKEMFEVRWESLMRQKVSGLCRSEVREGSKRRPVEVDCIRQSSTETSAASGRFSVELSKPVKEKSEKGSLLLKPVKGQSKKDTPVVTPKALPMKLRIKQLGQGLGISSTVKTPSKGSALTAACKCGSCGLITCMCLKSCNSSGSEVSSLTDCLVKNTSGSQASESDPHSNGSISSKNEKNGCVSSQVDKPINNTLLNNELKATFPVMPPLPPEKALRAAILKSQFAETILKAKHRKVLDQSKKSDLINIHIEKEQMERAQREEKARIEAEMRAAKIAIRLQAETELKQRRERQRLELEKMKMTSDEENNFSSLKEDFVKLCGTSDMTRTWLHELGLFLKKDDCVEDMEVPDTTRVDDLEEGEIL</sequence>
<keyword evidence="3 8" id="KW-0175">Coiled coil</keyword>
<protein>
    <recommendedName>
        <fullName evidence="10">Bromo domain-containing protein</fullName>
    </recommendedName>
</protein>
<feature type="coiled-coil region" evidence="8">
    <location>
        <begin position="415"/>
        <end position="465"/>
    </location>
</feature>
<dbReference type="PROSITE" id="PS50014">
    <property type="entry name" value="BROMODOMAIN_2"/>
    <property type="match status" value="1"/>
</dbReference>
<feature type="domain" description="Bromo" evidence="10">
    <location>
        <begin position="85"/>
        <end position="157"/>
    </location>
</feature>
<comment type="subcellular location">
    <subcellularLocation>
        <location evidence="1">Nucleus</location>
    </subcellularLocation>
</comment>
<keyword evidence="5" id="KW-0804">Transcription</keyword>
<dbReference type="AlphaFoldDB" id="A0AAU9RR70"/>
<evidence type="ECO:0000256" key="3">
    <source>
        <dbReference type="ARBA" id="ARBA00023054"/>
    </source>
</evidence>
<dbReference type="SUPFAM" id="SSF47370">
    <property type="entry name" value="Bromodomain"/>
    <property type="match status" value="1"/>
</dbReference>
<gene>
    <name evidence="11" type="ORF">TAV2_LOCUS7166</name>
</gene>
<evidence type="ECO:0000256" key="5">
    <source>
        <dbReference type="ARBA" id="ARBA00023163"/>
    </source>
</evidence>
<feature type="compositionally biased region" description="Polar residues" evidence="9">
    <location>
        <begin position="319"/>
        <end position="337"/>
    </location>
</feature>
<reference evidence="11 12" key="1">
    <citation type="submission" date="2022-03" db="EMBL/GenBank/DDBJ databases">
        <authorList>
            <person name="Nunn A."/>
            <person name="Chopra R."/>
            <person name="Nunn A."/>
            <person name="Contreras Garrido A."/>
        </authorList>
    </citation>
    <scope>NUCLEOTIDE SEQUENCE [LARGE SCALE GENOMIC DNA]</scope>
</reference>
<evidence type="ECO:0000256" key="4">
    <source>
        <dbReference type="ARBA" id="ARBA00023117"/>
    </source>
</evidence>
<dbReference type="SMART" id="SM00297">
    <property type="entry name" value="BROMO"/>
    <property type="match status" value="1"/>
</dbReference>
<accession>A0AAU9RR70</accession>
<dbReference type="Gene3D" id="1.20.920.10">
    <property type="entry name" value="Bromodomain-like"/>
    <property type="match status" value="1"/>
</dbReference>
<evidence type="ECO:0000256" key="9">
    <source>
        <dbReference type="SAM" id="MobiDB-lite"/>
    </source>
</evidence>
<evidence type="ECO:0000259" key="10">
    <source>
        <dbReference type="PROSITE" id="PS50014"/>
    </source>
</evidence>
<name>A0AAU9RR70_THLAR</name>
<dbReference type="PANTHER" id="PTHR46136:SF19">
    <property type="entry name" value="TRANSCRIPTION FACTOR GTE12"/>
    <property type="match status" value="1"/>
</dbReference>
<dbReference type="InterPro" id="IPR037377">
    <property type="entry name" value="GTE_bromo"/>
</dbReference>
<feature type="region of interest" description="Disordered" evidence="9">
    <location>
        <begin position="319"/>
        <end position="346"/>
    </location>
</feature>
<dbReference type="Proteomes" id="UP000836841">
    <property type="component" value="Chromosome 2"/>
</dbReference>
<evidence type="ECO:0000256" key="7">
    <source>
        <dbReference type="PROSITE-ProRule" id="PRU00035"/>
    </source>
</evidence>
<dbReference type="CDD" id="cd05506">
    <property type="entry name" value="Bromo_plant1"/>
    <property type="match status" value="1"/>
</dbReference>
<keyword evidence="12" id="KW-1185">Reference proteome</keyword>
<keyword evidence="4 7" id="KW-0103">Bromodomain</keyword>
<evidence type="ECO:0000313" key="12">
    <source>
        <dbReference type="Proteomes" id="UP000836841"/>
    </source>
</evidence>
<evidence type="ECO:0000256" key="6">
    <source>
        <dbReference type="ARBA" id="ARBA00023242"/>
    </source>
</evidence>
<keyword evidence="2" id="KW-0805">Transcription regulation</keyword>
<dbReference type="InterPro" id="IPR052442">
    <property type="entry name" value="Env_Response_Regulator"/>
</dbReference>
<evidence type="ECO:0000313" key="11">
    <source>
        <dbReference type="EMBL" id="CAH2046199.1"/>
    </source>
</evidence>
<dbReference type="PRINTS" id="PR00503">
    <property type="entry name" value="BROMODOMAIN"/>
</dbReference>
<evidence type="ECO:0000256" key="1">
    <source>
        <dbReference type="ARBA" id="ARBA00004123"/>
    </source>
</evidence>
<feature type="region of interest" description="Disordered" evidence="9">
    <location>
        <begin position="40"/>
        <end position="65"/>
    </location>
</feature>